<name>A0A857F629_9GAMM</name>
<accession>A0A857F629</accession>
<keyword evidence="2" id="KW-1185">Reference proteome</keyword>
<dbReference type="AlphaFoldDB" id="A0A857F629"/>
<dbReference type="KEGG" id="yca:F0T03_20705"/>
<dbReference type="Proteomes" id="UP000464402">
    <property type="component" value="Chromosome"/>
</dbReference>
<organism evidence="1 2">
    <name type="scientific">Yersinia canariae</name>
    <dbReference type="NCBI Taxonomy" id="2607663"/>
    <lineage>
        <taxon>Bacteria</taxon>
        <taxon>Pseudomonadati</taxon>
        <taxon>Pseudomonadota</taxon>
        <taxon>Gammaproteobacteria</taxon>
        <taxon>Enterobacterales</taxon>
        <taxon>Yersiniaceae</taxon>
        <taxon>Yersinia</taxon>
    </lineage>
</organism>
<dbReference type="EMBL" id="CP043727">
    <property type="protein sequence ID" value="QHB34342.1"/>
    <property type="molecule type" value="Genomic_DNA"/>
</dbReference>
<evidence type="ECO:0000313" key="2">
    <source>
        <dbReference type="Proteomes" id="UP000464402"/>
    </source>
</evidence>
<reference evidence="2" key="1">
    <citation type="submission" date="2019-09" db="EMBL/GenBank/DDBJ databases">
        <title>Yersinia canariae sp. nov., isolated from a human yersiniosis case.</title>
        <authorList>
            <person name="Nguyen S.V."/>
            <person name="Greig D."/>
            <person name="Hurley D."/>
            <person name="Cao Y."/>
            <person name="McCabe E."/>
            <person name="Mitchell M."/>
            <person name="Jenkins C."/>
            <person name="Fanning S."/>
        </authorList>
    </citation>
    <scope>NUCLEOTIDE SEQUENCE [LARGE SCALE GENOMIC DNA]</scope>
    <source>
        <strain evidence="2">NCTC 14382</strain>
    </source>
</reference>
<gene>
    <name evidence="1" type="ORF">F0T03_20705</name>
</gene>
<evidence type="ECO:0000313" key="1">
    <source>
        <dbReference type="EMBL" id="QHB34342.1"/>
    </source>
</evidence>
<proteinExistence type="predicted"/>
<protein>
    <submittedName>
        <fullName evidence="1">Pilus assembly protein PilP</fullName>
    </submittedName>
</protein>
<sequence>MSSHCRHREWIIGGLLITISLTSAVSAEPVWAVIERNPFQRISTESCDDDRRELTNWQLQGIVRGADYHSGWVQRPEGEWRKLVIETRLLPHWQVTHISERQVSLQHVNPDKPCSGLSGSVVLSMR</sequence>